<feature type="domain" description="DNA polymerase alpha/delta/epsilon subunit B" evidence="4">
    <location>
        <begin position="222"/>
        <end position="443"/>
    </location>
</feature>
<dbReference type="AlphaFoldDB" id="A0A550CA77"/>
<dbReference type="Pfam" id="PF18018">
    <property type="entry name" value="DNA_pol_D_N"/>
    <property type="match status" value="1"/>
</dbReference>
<organism evidence="6 7">
    <name type="scientific">Schizophyllum amplum</name>
    <dbReference type="NCBI Taxonomy" id="97359"/>
    <lineage>
        <taxon>Eukaryota</taxon>
        <taxon>Fungi</taxon>
        <taxon>Dikarya</taxon>
        <taxon>Basidiomycota</taxon>
        <taxon>Agaricomycotina</taxon>
        <taxon>Agaricomycetes</taxon>
        <taxon>Agaricomycetidae</taxon>
        <taxon>Agaricales</taxon>
        <taxon>Schizophyllaceae</taxon>
        <taxon>Schizophyllum</taxon>
    </lineage>
</organism>
<evidence type="ECO:0000259" key="5">
    <source>
        <dbReference type="Pfam" id="PF18018"/>
    </source>
</evidence>
<evidence type="ECO:0000256" key="3">
    <source>
        <dbReference type="SAM" id="MobiDB-lite"/>
    </source>
</evidence>
<feature type="region of interest" description="Disordered" evidence="3">
    <location>
        <begin position="488"/>
        <end position="524"/>
    </location>
</feature>
<sequence>MAAEELPVPSTSTRRETQLLPSKGTSFLIPDKDKSFHKQYANIYFLRLNALRDSVLQNAERKWKHVEGDPIHVPRVLEVVKAKLCYVVGTVYMEMPLKPSVMEDIARDVRPLPFRPFRLLTAWYMIVTCQQHSIAPPPPPSKICSPDDSIMLEDESGRIRLVGARVKAAPLVTGVIIGVLGVETPNGDFEVVDICYAEMPPPTYPKEDEGAAMEVEEEDAYIAVVSGLDVGAPSAADAHLQLLVEYLTGEAGGLDDAVSASHISRLVIAGNSLSTVVVAEEVDDRKARKYGYDNTTFSPHPTLSLSAILVDIGRTMPIHLLPGASDPSGSIMPQQPLPRRMFGAVSKLSTFSCETNPTYVDLAFGSRKRQLLIHSGQPLDDMFKYLPSPARRLDLAEATLRWQHMAPTAPDTLWCHPFFHAEPFVLPNTPNLYIIGGQRKFATRMVGPDDRRCRIVLVPHFASTGTVVLVNMRTLDAKTVTLRTHRMAGGAHEDQAPTNGREPTPTPAEPDLTMSEPDLSQMEE</sequence>
<dbReference type="OrthoDB" id="3763at2759"/>
<protein>
    <submittedName>
        <fullName evidence="6">DNA polymerase alpha/epsilon subunit B-domain-containing protein</fullName>
    </submittedName>
</protein>
<keyword evidence="2" id="KW-0235">DNA replication</keyword>
<reference evidence="6 7" key="1">
    <citation type="journal article" date="2019" name="New Phytol.">
        <title>Comparative genomics reveals unique wood-decay strategies and fruiting body development in the Schizophyllaceae.</title>
        <authorList>
            <person name="Almasi E."/>
            <person name="Sahu N."/>
            <person name="Krizsan K."/>
            <person name="Balint B."/>
            <person name="Kovacs G.M."/>
            <person name="Kiss B."/>
            <person name="Cseklye J."/>
            <person name="Drula E."/>
            <person name="Henrissat B."/>
            <person name="Nagy I."/>
            <person name="Chovatia M."/>
            <person name="Adam C."/>
            <person name="LaButti K."/>
            <person name="Lipzen A."/>
            <person name="Riley R."/>
            <person name="Grigoriev I.V."/>
            <person name="Nagy L.G."/>
        </authorList>
    </citation>
    <scope>NUCLEOTIDE SEQUENCE [LARGE SCALE GENOMIC DNA]</scope>
    <source>
        <strain evidence="6 7">NL-1724</strain>
    </source>
</reference>
<dbReference type="PANTHER" id="PTHR10416">
    <property type="entry name" value="DNA POLYMERASE DELTA SUBUNIT 2"/>
    <property type="match status" value="1"/>
</dbReference>
<dbReference type="GO" id="GO:0003677">
    <property type="term" value="F:DNA binding"/>
    <property type="evidence" value="ECO:0007669"/>
    <property type="project" value="InterPro"/>
</dbReference>
<comment type="similarity">
    <text evidence="1">Belongs to the DNA polymerase delta/II small subunit family.</text>
</comment>
<dbReference type="InterPro" id="IPR024826">
    <property type="entry name" value="DNA_pol_delta/II_ssu"/>
</dbReference>
<dbReference type="PANTHER" id="PTHR10416:SF0">
    <property type="entry name" value="DNA POLYMERASE DELTA SUBUNIT 2"/>
    <property type="match status" value="1"/>
</dbReference>
<keyword evidence="7" id="KW-1185">Reference proteome</keyword>
<dbReference type="Gene3D" id="3.60.21.50">
    <property type="match status" value="1"/>
</dbReference>
<dbReference type="InterPro" id="IPR007185">
    <property type="entry name" value="DNA_pol_a/d/e_bsu"/>
</dbReference>
<evidence type="ECO:0000313" key="6">
    <source>
        <dbReference type="EMBL" id="TRM61693.1"/>
    </source>
</evidence>
<evidence type="ECO:0000256" key="2">
    <source>
        <dbReference type="ARBA" id="ARBA00022705"/>
    </source>
</evidence>
<dbReference type="Gene3D" id="2.40.50.430">
    <property type="match status" value="1"/>
</dbReference>
<dbReference type="InterPro" id="IPR040663">
    <property type="entry name" value="DNA_pol_D_N"/>
</dbReference>
<dbReference type="Proteomes" id="UP000320762">
    <property type="component" value="Unassembled WGS sequence"/>
</dbReference>
<dbReference type="GO" id="GO:0006271">
    <property type="term" value="P:DNA strand elongation involved in DNA replication"/>
    <property type="evidence" value="ECO:0007669"/>
    <property type="project" value="TreeGrafter"/>
</dbReference>
<gene>
    <name evidence="6" type="ORF">BD626DRAFT_71161</name>
</gene>
<evidence type="ECO:0000259" key="4">
    <source>
        <dbReference type="Pfam" id="PF04042"/>
    </source>
</evidence>
<dbReference type="GO" id="GO:0043625">
    <property type="term" value="C:delta DNA polymerase complex"/>
    <property type="evidence" value="ECO:0007669"/>
    <property type="project" value="TreeGrafter"/>
</dbReference>
<dbReference type="EMBL" id="VDMD01000015">
    <property type="protein sequence ID" value="TRM61693.1"/>
    <property type="molecule type" value="Genomic_DNA"/>
</dbReference>
<dbReference type="STRING" id="97359.A0A550CA77"/>
<accession>A0A550CA77</accession>
<proteinExistence type="inferred from homology"/>
<name>A0A550CA77_9AGAR</name>
<evidence type="ECO:0000313" key="7">
    <source>
        <dbReference type="Proteomes" id="UP000320762"/>
    </source>
</evidence>
<dbReference type="Pfam" id="PF04042">
    <property type="entry name" value="DNA_pol_E_B"/>
    <property type="match status" value="1"/>
</dbReference>
<feature type="domain" description="DNA polymerase delta subunit OB-fold" evidence="5">
    <location>
        <begin position="39"/>
        <end position="194"/>
    </location>
</feature>
<comment type="caution">
    <text evidence="6">The sequence shown here is derived from an EMBL/GenBank/DDBJ whole genome shotgun (WGS) entry which is preliminary data.</text>
</comment>
<evidence type="ECO:0000256" key="1">
    <source>
        <dbReference type="ARBA" id="ARBA00006035"/>
    </source>
</evidence>